<evidence type="ECO:0000313" key="2">
    <source>
        <dbReference type="Proteomes" id="UP000828390"/>
    </source>
</evidence>
<dbReference type="Proteomes" id="UP000828390">
    <property type="component" value="Unassembled WGS sequence"/>
</dbReference>
<keyword evidence="2" id="KW-1185">Reference proteome</keyword>
<sequence length="79" mass="8608">MEYLQGVQVMPKTAETVVKTIEGGLASRRCTCGVAASRRPSSSQRRRFPRILDSSGQYHCECGGQDLHVSGCQAVLQHS</sequence>
<reference evidence="1" key="2">
    <citation type="submission" date="2020-11" db="EMBL/GenBank/DDBJ databases">
        <authorList>
            <person name="McCartney M.A."/>
            <person name="Auch B."/>
            <person name="Kono T."/>
            <person name="Mallez S."/>
            <person name="Becker A."/>
            <person name="Gohl D.M."/>
            <person name="Silverstein K.A.T."/>
            <person name="Koren S."/>
            <person name="Bechman K.B."/>
            <person name="Herman A."/>
            <person name="Abrahante J.E."/>
            <person name="Garbe J."/>
        </authorList>
    </citation>
    <scope>NUCLEOTIDE SEQUENCE</scope>
    <source>
        <strain evidence="1">Duluth1</strain>
        <tissue evidence="1">Whole animal</tissue>
    </source>
</reference>
<proteinExistence type="predicted"/>
<accession>A0A9D3Y9M2</accession>
<reference evidence="1" key="1">
    <citation type="journal article" date="2019" name="bioRxiv">
        <title>The Genome of the Zebra Mussel, Dreissena polymorpha: A Resource for Invasive Species Research.</title>
        <authorList>
            <person name="McCartney M.A."/>
            <person name="Auch B."/>
            <person name="Kono T."/>
            <person name="Mallez S."/>
            <person name="Zhang Y."/>
            <person name="Obille A."/>
            <person name="Becker A."/>
            <person name="Abrahante J.E."/>
            <person name="Garbe J."/>
            <person name="Badalamenti J.P."/>
            <person name="Herman A."/>
            <person name="Mangelson H."/>
            <person name="Liachko I."/>
            <person name="Sullivan S."/>
            <person name="Sone E.D."/>
            <person name="Koren S."/>
            <person name="Silverstein K.A.T."/>
            <person name="Beckman K.B."/>
            <person name="Gohl D.M."/>
        </authorList>
    </citation>
    <scope>NUCLEOTIDE SEQUENCE</scope>
    <source>
        <strain evidence="1">Duluth1</strain>
        <tissue evidence="1">Whole animal</tissue>
    </source>
</reference>
<protein>
    <submittedName>
        <fullName evidence="1">Uncharacterized protein</fullName>
    </submittedName>
</protein>
<gene>
    <name evidence="1" type="ORF">DPMN_083603</name>
</gene>
<dbReference type="EMBL" id="JAIWYP010000016">
    <property type="protein sequence ID" value="KAH3696140.1"/>
    <property type="molecule type" value="Genomic_DNA"/>
</dbReference>
<dbReference type="AlphaFoldDB" id="A0A9D3Y9M2"/>
<organism evidence="1 2">
    <name type="scientific">Dreissena polymorpha</name>
    <name type="common">Zebra mussel</name>
    <name type="synonym">Mytilus polymorpha</name>
    <dbReference type="NCBI Taxonomy" id="45954"/>
    <lineage>
        <taxon>Eukaryota</taxon>
        <taxon>Metazoa</taxon>
        <taxon>Spiralia</taxon>
        <taxon>Lophotrochozoa</taxon>
        <taxon>Mollusca</taxon>
        <taxon>Bivalvia</taxon>
        <taxon>Autobranchia</taxon>
        <taxon>Heteroconchia</taxon>
        <taxon>Euheterodonta</taxon>
        <taxon>Imparidentia</taxon>
        <taxon>Neoheterodontei</taxon>
        <taxon>Myida</taxon>
        <taxon>Dreissenoidea</taxon>
        <taxon>Dreissenidae</taxon>
        <taxon>Dreissena</taxon>
    </lineage>
</organism>
<evidence type="ECO:0000313" key="1">
    <source>
        <dbReference type="EMBL" id="KAH3696140.1"/>
    </source>
</evidence>
<name>A0A9D3Y9M2_DREPO</name>
<comment type="caution">
    <text evidence="1">The sequence shown here is derived from an EMBL/GenBank/DDBJ whole genome shotgun (WGS) entry which is preliminary data.</text>
</comment>